<proteinExistence type="predicted"/>
<evidence type="ECO:0000313" key="2">
    <source>
        <dbReference type="EMBL" id="WRP15888.1"/>
    </source>
</evidence>
<protein>
    <submittedName>
        <fullName evidence="2">Phage holin family protein</fullName>
    </submittedName>
</protein>
<feature type="transmembrane region" description="Helical" evidence="1">
    <location>
        <begin position="7"/>
        <end position="24"/>
    </location>
</feature>
<feature type="transmembrane region" description="Helical" evidence="1">
    <location>
        <begin position="86"/>
        <end position="105"/>
    </location>
</feature>
<dbReference type="PANTHER" id="PTHR37309:SF1">
    <property type="entry name" value="SLR0284 PROTEIN"/>
    <property type="match status" value="1"/>
</dbReference>
<evidence type="ECO:0000313" key="3">
    <source>
        <dbReference type="Proteomes" id="UP001333102"/>
    </source>
</evidence>
<organism evidence="2 3">
    <name type="scientific">Geochorda subterranea</name>
    <dbReference type="NCBI Taxonomy" id="3109564"/>
    <lineage>
        <taxon>Bacteria</taxon>
        <taxon>Bacillati</taxon>
        <taxon>Bacillota</taxon>
        <taxon>Limnochordia</taxon>
        <taxon>Limnochordales</taxon>
        <taxon>Geochordaceae</taxon>
        <taxon>Geochorda</taxon>
    </lineage>
</organism>
<evidence type="ECO:0000256" key="1">
    <source>
        <dbReference type="SAM" id="Phobius"/>
    </source>
</evidence>
<keyword evidence="1" id="KW-0812">Transmembrane</keyword>
<dbReference type="EMBL" id="CP141614">
    <property type="protein sequence ID" value="WRP15888.1"/>
    <property type="molecule type" value="Genomic_DNA"/>
</dbReference>
<feature type="transmembrane region" description="Helical" evidence="1">
    <location>
        <begin position="61"/>
        <end position="80"/>
    </location>
</feature>
<reference evidence="3" key="1">
    <citation type="submission" date="2023-12" db="EMBL/GenBank/DDBJ databases">
        <title>Novel isolates from deep terrestrial aquifers shed light on the physiology and ecology of the class Limnochordia.</title>
        <authorList>
            <person name="Karnachuk O.V."/>
            <person name="Lukina A.P."/>
            <person name="Avakyan M.R."/>
            <person name="Kadnikov V."/>
            <person name="Begmatov S."/>
            <person name="Beletsky A.V."/>
            <person name="Mardanov A.V."/>
            <person name="Ravin N.V."/>
        </authorList>
    </citation>
    <scope>NUCLEOTIDE SEQUENCE [LARGE SCALE GENOMIC DNA]</scope>
    <source>
        <strain evidence="3">LN</strain>
    </source>
</reference>
<dbReference type="PANTHER" id="PTHR37309">
    <property type="entry name" value="SLR0284 PROTEIN"/>
    <property type="match status" value="1"/>
</dbReference>
<sequence length="110" mass="11653">MDWVRAAVRFVVSAVVLMFVGAIVPGFRTLGFWNALLAALVIAALGWLVETVLGRNVSPYGRGLVGFIVSAVVIWAAQFLVPGMSVTILGALLASLIIGIVDLFVPTTLR</sequence>
<keyword evidence="3" id="KW-1185">Reference proteome</keyword>
<keyword evidence="1" id="KW-1133">Transmembrane helix</keyword>
<feature type="transmembrane region" description="Helical" evidence="1">
    <location>
        <begin position="30"/>
        <end position="49"/>
    </location>
</feature>
<keyword evidence="1" id="KW-0472">Membrane</keyword>
<dbReference type="Pfam" id="PF04020">
    <property type="entry name" value="Phage_holin_4_2"/>
    <property type="match status" value="1"/>
</dbReference>
<dbReference type="Proteomes" id="UP001333102">
    <property type="component" value="Chromosome"/>
</dbReference>
<gene>
    <name evidence="2" type="ORF">VLY81_06985</name>
</gene>
<accession>A0ABZ1BTI6</accession>
<dbReference type="RefSeq" id="WP_324670297.1">
    <property type="nucleotide sequence ID" value="NZ_CP141614.1"/>
</dbReference>
<name>A0ABZ1BTI6_9FIRM</name>
<dbReference type="InterPro" id="IPR007165">
    <property type="entry name" value="Phage_holin_4_2"/>
</dbReference>